<dbReference type="Proteomes" id="UP000032360">
    <property type="component" value="Unassembled WGS sequence"/>
</dbReference>
<gene>
    <name evidence="1" type="ORF">AXFE_28630</name>
</gene>
<protein>
    <submittedName>
        <fullName evidence="1">Uncharacterized protein</fullName>
    </submittedName>
</protein>
<evidence type="ECO:0000313" key="1">
    <source>
        <dbReference type="EMBL" id="KJF16299.1"/>
    </source>
</evidence>
<name>A0A0D8HEI1_9ACTN</name>
<keyword evidence="2" id="KW-1185">Reference proteome</keyword>
<sequence>MTQGMTFDKGVDFDFNSNNALRAPLLLKAAPSKKSISQKELPQKNPNYKLAIPSRNLAVTTLLLQENPLQSIKIRPFIGEISKTIAYPKRI</sequence>
<reference evidence="1 2" key="1">
    <citation type="submission" date="2015-01" db="EMBL/GenBank/DDBJ databases">
        <title>Draft genome of the acidophilic iron oxidizer Acidithrix ferrooxidans strain Py-F3.</title>
        <authorList>
            <person name="Poehlein A."/>
            <person name="Eisen S."/>
            <person name="Schloemann M."/>
            <person name="Johnson B.D."/>
            <person name="Daniel R."/>
            <person name="Muehling M."/>
        </authorList>
    </citation>
    <scope>NUCLEOTIDE SEQUENCE [LARGE SCALE GENOMIC DNA]</scope>
    <source>
        <strain evidence="1 2">Py-F3</strain>
    </source>
</reference>
<accession>A0A0D8HEI1</accession>
<proteinExistence type="predicted"/>
<dbReference type="STRING" id="1280514.AXFE_28630"/>
<dbReference type="AlphaFoldDB" id="A0A0D8HEI1"/>
<evidence type="ECO:0000313" key="2">
    <source>
        <dbReference type="Proteomes" id="UP000032360"/>
    </source>
</evidence>
<organism evidence="1 2">
    <name type="scientific">Acidithrix ferrooxidans</name>
    <dbReference type="NCBI Taxonomy" id="1280514"/>
    <lineage>
        <taxon>Bacteria</taxon>
        <taxon>Bacillati</taxon>
        <taxon>Actinomycetota</taxon>
        <taxon>Acidimicrobiia</taxon>
        <taxon>Acidimicrobiales</taxon>
        <taxon>Acidimicrobiaceae</taxon>
        <taxon>Acidithrix</taxon>
    </lineage>
</organism>
<dbReference type="EMBL" id="JXYS01000089">
    <property type="protein sequence ID" value="KJF16299.1"/>
    <property type="molecule type" value="Genomic_DNA"/>
</dbReference>
<comment type="caution">
    <text evidence="1">The sequence shown here is derived from an EMBL/GenBank/DDBJ whole genome shotgun (WGS) entry which is preliminary data.</text>
</comment>